<accession>A0A1B7XMP2</accession>
<organism evidence="3 4">
    <name type="scientific">Halodesulfovibrio spirochaetisodalis</name>
    <dbReference type="NCBI Taxonomy" id="1560234"/>
    <lineage>
        <taxon>Bacteria</taxon>
        <taxon>Pseudomonadati</taxon>
        <taxon>Thermodesulfobacteriota</taxon>
        <taxon>Desulfovibrionia</taxon>
        <taxon>Desulfovibrionales</taxon>
        <taxon>Desulfovibrionaceae</taxon>
        <taxon>Halodesulfovibrio</taxon>
    </lineage>
</organism>
<dbReference type="OrthoDB" id="5464694at2"/>
<dbReference type="PATRIC" id="fig|1560234.3.peg.1156"/>
<evidence type="ECO:0000313" key="3">
    <source>
        <dbReference type="EMBL" id="OBQ56769.1"/>
    </source>
</evidence>
<sequence length="250" mass="27248">MLFFRNAKFSIATKFAVAAAIFFSCSGLIVLCVLLILAASSPLTPVDIVWLMACCAAITVPCFYYLFNRLCRSIVCRPLEELTHTATELGSAPLPTEIPTELELDALAMALVRSGEVFSRRMQNATERRSYFESLFKGMPGYVSVVDTSFTIVHANTAFMETFAIAEGRSCRHVCTREFPGGNCPVAKVFISKEPVVVTEEGMYPDGTAALWLVSVSPVFDSIGNLTAAIESRLDISEVVKHGVTSLYGT</sequence>
<evidence type="ECO:0000259" key="2">
    <source>
        <dbReference type="Pfam" id="PF08448"/>
    </source>
</evidence>
<feature type="domain" description="PAS fold-4" evidence="2">
    <location>
        <begin position="138"/>
        <end position="240"/>
    </location>
</feature>
<dbReference type="RefSeq" id="WP_066851811.1">
    <property type="nucleotide sequence ID" value="NZ_JXMS01000002.1"/>
</dbReference>
<dbReference type="Proteomes" id="UP000091979">
    <property type="component" value="Unassembled WGS sequence"/>
</dbReference>
<dbReference type="Gene3D" id="3.30.450.20">
    <property type="entry name" value="PAS domain"/>
    <property type="match status" value="1"/>
</dbReference>
<comment type="caution">
    <text evidence="3">The sequence shown here is derived from an EMBL/GenBank/DDBJ whole genome shotgun (WGS) entry which is preliminary data.</text>
</comment>
<protein>
    <recommendedName>
        <fullName evidence="2">PAS fold-4 domain-containing protein</fullName>
    </recommendedName>
</protein>
<dbReference type="InterPro" id="IPR035965">
    <property type="entry name" value="PAS-like_dom_sf"/>
</dbReference>
<evidence type="ECO:0000313" key="4">
    <source>
        <dbReference type="Proteomes" id="UP000091979"/>
    </source>
</evidence>
<reference evidence="3 4" key="1">
    <citation type="submission" date="2015-01" db="EMBL/GenBank/DDBJ databases">
        <title>Desulfovibrio sp. JC271 draft genome sequence.</title>
        <authorList>
            <person name="Shivani Y."/>
            <person name="Subhash Y."/>
            <person name="Sasikala C."/>
            <person name="Ramana C.V."/>
        </authorList>
    </citation>
    <scope>NUCLEOTIDE SEQUENCE [LARGE SCALE GENOMIC DNA]</scope>
    <source>
        <strain evidence="3 4">JC271</strain>
    </source>
</reference>
<keyword evidence="1" id="KW-1133">Transmembrane helix</keyword>
<proteinExistence type="predicted"/>
<dbReference type="EMBL" id="JXMS01000002">
    <property type="protein sequence ID" value="OBQ56769.1"/>
    <property type="molecule type" value="Genomic_DNA"/>
</dbReference>
<dbReference type="InterPro" id="IPR013656">
    <property type="entry name" value="PAS_4"/>
</dbReference>
<feature type="transmembrane region" description="Helical" evidence="1">
    <location>
        <begin position="48"/>
        <end position="67"/>
    </location>
</feature>
<evidence type="ECO:0000256" key="1">
    <source>
        <dbReference type="SAM" id="Phobius"/>
    </source>
</evidence>
<dbReference type="STRING" id="1560234.SP90_01425"/>
<name>A0A1B7XMP2_9BACT</name>
<gene>
    <name evidence="3" type="ORF">SP90_01425</name>
</gene>
<dbReference type="SUPFAM" id="SSF55785">
    <property type="entry name" value="PYP-like sensor domain (PAS domain)"/>
    <property type="match status" value="1"/>
</dbReference>
<keyword evidence="1" id="KW-0472">Membrane</keyword>
<keyword evidence="1" id="KW-0812">Transmembrane</keyword>
<dbReference type="AlphaFoldDB" id="A0A1B7XMP2"/>
<dbReference type="PROSITE" id="PS51257">
    <property type="entry name" value="PROKAR_LIPOPROTEIN"/>
    <property type="match status" value="1"/>
</dbReference>
<dbReference type="Pfam" id="PF08448">
    <property type="entry name" value="PAS_4"/>
    <property type="match status" value="1"/>
</dbReference>
<keyword evidence="4" id="KW-1185">Reference proteome</keyword>